<dbReference type="OrthoDB" id="3748887at2"/>
<dbReference type="RefSeq" id="WP_064438994.1">
    <property type="nucleotide sequence ID" value="NZ_BDDI01000002.1"/>
</dbReference>
<organism evidence="1 2">
    <name type="scientific">Hoyosella altamirensis</name>
    <dbReference type="NCBI Taxonomy" id="616997"/>
    <lineage>
        <taxon>Bacteria</taxon>
        <taxon>Bacillati</taxon>
        <taxon>Actinomycetota</taxon>
        <taxon>Actinomycetes</taxon>
        <taxon>Mycobacteriales</taxon>
        <taxon>Hoyosellaceae</taxon>
        <taxon>Hoyosella</taxon>
    </lineage>
</organism>
<gene>
    <name evidence="1" type="ORF">FHU29_001577</name>
</gene>
<dbReference type="AlphaFoldDB" id="A0A839RM85"/>
<proteinExistence type="predicted"/>
<accession>A0A839RM85</accession>
<dbReference type="EMBL" id="JACHWS010000001">
    <property type="protein sequence ID" value="MBB3037143.1"/>
    <property type="molecule type" value="Genomic_DNA"/>
</dbReference>
<sequence>MMYGWDGAGWLWMMLMPVLWIGLIVLIVWAVMRLAQGGPGPERGSSHRESPEEILDRRFALGEIDADEYGAARKRLSEHRRELR</sequence>
<keyword evidence="2" id="KW-1185">Reference proteome</keyword>
<comment type="caution">
    <text evidence="1">The sequence shown here is derived from an EMBL/GenBank/DDBJ whole genome shotgun (WGS) entry which is preliminary data.</text>
</comment>
<reference evidence="1 2" key="1">
    <citation type="submission" date="2020-08" db="EMBL/GenBank/DDBJ databases">
        <title>Sequencing the genomes of 1000 actinobacteria strains.</title>
        <authorList>
            <person name="Klenk H.-P."/>
        </authorList>
    </citation>
    <scope>NUCLEOTIDE SEQUENCE [LARGE SCALE GENOMIC DNA]</scope>
    <source>
        <strain evidence="1 2">DSM 45258</strain>
    </source>
</reference>
<protein>
    <submittedName>
        <fullName evidence="1">Putative membrane protein</fullName>
    </submittedName>
</protein>
<name>A0A839RM85_9ACTN</name>
<dbReference type="Proteomes" id="UP000567922">
    <property type="component" value="Unassembled WGS sequence"/>
</dbReference>
<evidence type="ECO:0000313" key="1">
    <source>
        <dbReference type="EMBL" id="MBB3037143.1"/>
    </source>
</evidence>
<evidence type="ECO:0000313" key="2">
    <source>
        <dbReference type="Proteomes" id="UP000567922"/>
    </source>
</evidence>